<keyword evidence="3" id="KW-1185">Reference proteome</keyword>
<organism evidence="2 3">
    <name type="scientific">Diplogelasinospora grovesii</name>
    <dbReference type="NCBI Taxonomy" id="303347"/>
    <lineage>
        <taxon>Eukaryota</taxon>
        <taxon>Fungi</taxon>
        <taxon>Dikarya</taxon>
        <taxon>Ascomycota</taxon>
        <taxon>Pezizomycotina</taxon>
        <taxon>Sordariomycetes</taxon>
        <taxon>Sordariomycetidae</taxon>
        <taxon>Sordariales</taxon>
        <taxon>Diplogelasinosporaceae</taxon>
        <taxon>Diplogelasinospora</taxon>
    </lineage>
</organism>
<feature type="region of interest" description="Disordered" evidence="1">
    <location>
        <begin position="174"/>
        <end position="193"/>
    </location>
</feature>
<evidence type="ECO:0000313" key="3">
    <source>
        <dbReference type="Proteomes" id="UP001303473"/>
    </source>
</evidence>
<proteinExistence type="predicted"/>
<feature type="region of interest" description="Disordered" evidence="1">
    <location>
        <begin position="199"/>
        <end position="269"/>
    </location>
</feature>
<reference evidence="3" key="1">
    <citation type="journal article" date="2023" name="Mol. Phylogenet. Evol.">
        <title>Genome-scale phylogeny and comparative genomics of the fungal order Sordariales.</title>
        <authorList>
            <person name="Hensen N."/>
            <person name="Bonometti L."/>
            <person name="Westerberg I."/>
            <person name="Brannstrom I.O."/>
            <person name="Guillou S."/>
            <person name="Cros-Aarteil S."/>
            <person name="Calhoun S."/>
            <person name="Haridas S."/>
            <person name="Kuo A."/>
            <person name="Mondo S."/>
            <person name="Pangilinan J."/>
            <person name="Riley R."/>
            <person name="LaButti K."/>
            <person name="Andreopoulos B."/>
            <person name="Lipzen A."/>
            <person name="Chen C."/>
            <person name="Yan M."/>
            <person name="Daum C."/>
            <person name="Ng V."/>
            <person name="Clum A."/>
            <person name="Steindorff A."/>
            <person name="Ohm R.A."/>
            <person name="Martin F."/>
            <person name="Silar P."/>
            <person name="Natvig D.O."/>
            <person name="Lalanne C."/>
            <person name="Gautier V."/>
            <person name="Ament-Velasquez S.L."/>
            <person name="Kruys A."/>
            <person name="Hutchinson M.I."/>
            <person name="Powell A.J."/>
            <person name="Barry K."/>
            <person name="Miller A.N."/>
            <person name="Grigoriev I.V."/>
            <person name="Debuchy R."/>
            <person name="Gladieux P."/>
            <person name="Hiltunen Thoren M."/>
            <person name="Johannesson H."/>
        </authorList>
    </citation>
    <scope>NUCLEOTIDE SEQUENCE [LARGE SCALE GENOMIC DNA]</scope>
    <source>
        <strain evidence="3">CBS 340.73</strain>
    </source>
</reference>
<feature type="compositionally biased region" description="Pro residues" evidence="1">
    <location>
        <begin position="209"/>
        <end position="219"/>
    </location>
</feature>
<gene>
    <name evidence="2" type="ORF">QBC46DRAFT_336594</name>
</gene>
<name>A0AAN6NIA5_9PEZI</name>
<dbReference type="AlphaFoldDB" id="A0AAN6NIA5"/>
<evidence type="ECO:0000313" key="2">
    <source>
        <dbReference type="EMBL" id="KAK3945283.1"/>
    </source>
</evidence>
<dbReference type="Proteomes" id="UP001303473">
    <property type="component" value="Unassembled WGS sequence"/>
</dbReference>
<dbReference type="EMBL" id="MU853755">
    <property type="protein sequence ID" value="KAK3945283.1"/>
    <property type="molecule type" value="Genomic_DNA"/>
</dbReference>
<protein>
    <submittedName>
        <fullName evidence="2">Uncharacterized protein</fullName>
    </submittedName>
</protein>
<sequence>MCRDITITHPGCQHKIKSKEICEARRQEVKRVARSSCCVLWAPSERSVCKILPETQHSRRPCQVCQRHEAERRKNDRKMTEQARAQAREHAQRYAGENRDSVALMSEAFQVMPADEFNRYKQPRTREPAAQTSEPSSSFLTRPKLYEKHLDNNLNKPLPPRGRDRIMDTPAVTLDYLNNKKPPPRSFKASDVRKAAPPRLNLNKTLPQNPAPVPVPVPVPGAGRSLTENNTRTRQPQPTYQSRNQQAINNAEVSPLSPTYDGEPLPDDKFLAALEQESLDDLQRM</sequence>
<feature type="region of interest" description="Disordered" evidence="1">
    <location>
        <begin position="115"/>
        <end position="142"/>
    </location>
</feature>
<feature type="compositionally biased region" description="Polar residues" evidence="1">
    <location>
        <begin position="130"/>
        <end position="140"/>
    </location>
</feature>
<feature type="compositionally biased region" description="Basic and acidic residues" evidence="1">
    <location>
        <begin position="116"/>
        <end position="127"/>
    </location>
</feature>
<accession>A0AAN6NIA5</accession>
<comment type="caution">
    <text evidence="2">The sequence shown here is derived from an EMBL/GenBank/DDBJ whole genome shotgun (WGS) entry which is preliminary data.</text>
</comment>
<feature type="compositionally biased region" description="Polar residues" evidence="1">
    <location>
        <begin position="226"/>
        <end position="252"/>
    </location>
</feature>
<evidence type="ECO:0000256" key="1">
    <source>
        <dbReference type="SAM" id="MobiDB-lite"/>
    </source>
</evidence>